<gene>
    <name evidence="1" type="ORF">EYC84_011806</name>
</gene>
<keyword evidence="2" id="KW-1185">Reference proteome</keyword>
<dbReference type="AlphaFoldDB" id="A0A5M9J4J7"/>
<organism evidence="1 2">
    <name type="scientific">Monilinia fructicola</name>
    <name type="common">Brown rot fungus</name>
    <name type="synonym">Ciboria fructicola</name>
    <dbReference type="NCBI Taxonomy" id="38448"/>
    <lineage>
        <taxon>Eukaryota</taxon>
        <taxon>Fungi</taxon>
        <taxon>Dikarya</taxon>
        <taxon>Ascomycota</taxon>
        <taxon>Pezizomycotina</taxon>
        <taxon>Leotiomycetes</taxon>
        <taxon>Helotiales</taxon>
        <taxon>Sclerotiniaceae</taxon>
        <taxon>Monilinia</taxon>
    </lineage>
</organism>
<evidence type="ECO:0000313" key="2">
    <source>
        <dbReference type="Proteomes" id="UP000322873"/>
    </source>
</evidence>
<evidence type="ECO:0000313" key="1">
    <source>
        <dbReference type="EMBL" id="KAA8563791.1"/>
    </source>
</evidence>
<reference evidence="1 2" key="1">
    <citation type="submission" date="2019-06" db="EMBL/GenBank/DDBJ databases">
        <title>Genome Sequence of the Brown Rot Fungal Pathogen Monilinia fructicola.</title>
        <authorList>
            <person name="De Miccolis Angelini R.M."/>
            <person name="Landi L."/>
            <person name="Abate D."/>
            <person name="Pollastro S."/>
            <person name="Romanazzi G."/>
            <person name="Faretra F."/>
        </authorList>
    </citation>
    <scope>NUCLEOTIDE SEQUENCE [LARGE SCALE GENOMIC DNA]</scope>
    <source>
        <strain evidence="1 2">Mfrc123</strain>
    </source>
</reference>
<accession>A0A5M9J4J7</accession>
<proteinExistence type="predicted"/>
<name>A0A5M9J4J7_MONFR</name>
<dbReference type="Proteomes" id="UP000322873">
    <property type="component" value="Unassembled WGS sequence"/>
</dbReference>
<sequence length="82" mass="9406">MVDQYPRRADDQFIRSITLVTAGWYQLWNLSEDSSRGLSNVMEFQEILQKGDGDGGTQVYVRAEGEMRMRQERNVLSTSCLA</sequence>
<dbReference type="EMBL" id="VICG01000016">
    <property type="protein sequence ID" value="KAA8563791.1"/>
    <property type="molecule type" value="Genomic_DNA"/>
</dbReference>
<comment type="caution">
    <text evidence="1">The sequence shown here is derived from an EMBL/GenBank/DDBJ whole genome shotgun (WGS) entry which is preliminary data.</text>
</comment>
<protein>
    <submittedName>
        <fullName evidence="1">Uncharacterized protein</fullName>
    </submittedName>
</protein>